<evidence type="ECO:0000313" key="1">
    <source>
        <dbReference type="EMBL" id="CAG86959.2"/>
    </source>
</evidence>
<accession>Q6BSK7</accession>
<name>Q6BSK7_DEBHA</name>
<sequence length="105" mass="11901">MIQISRSITFRALGAYRNGVISLQSNPSVRAYSMKDDFKRLNKRINRFGEENTKESEITLKVLRKVGGVSVIVVFCSILWASSRVENPISEPIPLEDLSKDIRDT</sequence>
<dbReference type="GeneID" id="2901594"/>
<dbReference type="eggNOG" id="ENOG502T623">
    <property type="taxonomic scope" value="Eukaryota"/>
</dbReference>
<dbReference type="OrthoDB" id="4089884at2759"/>
<organism evidence="1 2">
    <name type="scientific">Debaryomyces hansenii (strain ATCC 36239 / CBS 767 / BCRC 21394 / JCM 1990 / NBRC 0083 / IGC 2968)</name>
    <name type="common">Yeast</name>
    <name type="synonym">Torulaspora hansenii</name>
    <dbReference type="NCBI Taxonomy" id="284592"/>
    <lineage>
        <taxon>Eukaryota</taxon>
        <taxon>Fungi</taxon>
        <taxon>Dikarya</taxon>
        <taxon>Ascomycota</taxon>
        <taxon>Saccharomycotina</taxon>
        <taxon>Pichiomycetes</taxon>
        <taxon>Debaryomycetaceae</taxon>
        <taxon>Debaryomyces</taxon>
    </lineage>
</organism>
<dbReference type="EMBL" id="CR382136">
    <property type="protein sequence ID" value="CAG86959.2"/>
    <property type="molecule type" value="Genomic_DNA"/>
</dbReference>
<evidence type="ECO:0000313" key="2">
    <source>
        <dbReference type="Proteomes" id="UP000000599"/>
    </source>
</evidence>
<proteinExistence type="predicted"/>
<dbReference type="KEGG" id="dha:DEHA2D08118g"/>
<reference evidence="1 2" key="1">
    <citation type="journal article" date="2004" name="Nature">
        <title>Genome evolution in yeasts.</title>
        <authorList>
            <consortium name="Genolevures"/>
            <person name="Dujon B."/>
            <person name="Sherman D."/>
            <person name="Fischer G."/>
            <person name="Durrens P."/>
            <person name="Casaregola S."/>
            <person name="Lafontaine I."/>
            <person name="de Montigny J."/>
            <person name="Marck C."/>
            <person name="Neuveglise C."/>
            <person name="Talla E."/>
            <person name="Goffard N."/>
            <person name="Frangeul L."/>
            <person name="Aigle M."/>
            <person name="Anthouard V."/>
            <person name="Babour A."/>
            <person name="Barbe V."/>
            <person name="Barnay S."/>
            <person name="Blanchin S."/>
            <person name="Beckerich J.M."/>
            <person name="Beyne E."/>
            <person name="Bleykasten C."/>
            <person name="Boisrame A."/>
            <person name="Boyer J."/>
            <person name="Cattolico L."/>
            <person name="Confanioleri F."/>
            <person name="de Daruvar A."/>
            <person name="Despons L."/>
            <person name="Fabre E."/>
            <person name="Fairhead C."/>
            <person name="Ferry-Dumazet H."/>
            <person name="Groppi A."/>
            <person name="Hantraye F."/>
            <person name="Hennequin C."/>
            <person name="Jauniaux N."/>
            <person name="Joyet P."/>
            <person name="Kachouri R."/>
            <person name="Kerrest A."/>
            <person name="Koszul R."/>
            <person name="Lemaire M."/>
            <person name="Lesur I."/>
            <person name="Ma L."/>
            <person name="Muller H."/>
            <person name="Nicaud J.M."/>
            <person name="Nikolski M."/>
            <person name="Oztas S."/>
            <person name="Ozier-Kalogeropoulos O."/>
            <person name="Pellenz S."/>
            <person name="Potier S."/>
            <person name="Richard G.F."/>
            <person name="Straub M.L."/>
            <person name="Suleau A."/>
            <person name="Swennene D."/>
            <person name="Tekaia F."/>
            <person name="Wesolowski-Louvel M."/>
            <person name="Westhof E."/>
            <person name="Wirth B."/>
            <person name="Zeniou-Meyer M."/>
            <person name="Zivanovic I."/>
            <person name="Bolotin-Fukuhara M."/>
            <person name="Thierry A."/>
            <person name="Bouchier C."/>
            <person name="Caudron B."/>
            <person name="Scarpelli C."/>
            <person name="Gaillardin C."/>
            <person name="Weissenbach J."/>
            <person name="Wincker P."/>
            <person name="Souciet J.L."/>
        </authorList>
    </citation>
    <scope>NUCLEOTIDE SEQUENCE [LARGE SCALE GENOMIC DNA]</scope>
    <source>
        <strain evidence="2">ATCC 36239 / CBS 767 / BCRC 21394 / JCM 1990 / NBRC 0083 / IGC 2968</strain>
    </source>
</reference>
<protein>
    <submittedName>
        <fullName evidence="1">DEHA2D08118p</fullName>
    </submittedName>
</protein>
<dbReference type="RefSeq" id="XP_458813.2">
    <property type="nucleotide sequence ID" value="XM_458813.1"/>
</dbReference>
<keyword evidence="2" id="KW-1185">Reference proteome</keyword>
<gene>
    <name evidence="1" type="ordered locus">DEHA2D08118g</name>
</gene>
<dbReference type="OMA" id="GDESTTH"/>
<dbReference type="VEuPathDB" id="FungiDB:DEHA2D08118g"/>
<dbReference type="InParanoid" id="Q6BSK7"/>
<dbReference type="AlphaFoldDB" id="Q6BSK7"/>
<dbReference type="Proteomes" id="UP000000599">
    <property type="component" value="Chromosome D"/>
</dbReference>
<dbReference type="HOGENOM" id="CLU_2236499_0_0_1"/>